<keyword evidence="2" id="KW-1185">Reference proteome</keyword>
<name>A0AC61DBU3_9FIRM</name>
<proteinExistence type="predicted"/>
<accession>A0AC61DBU3</accession>
<evidence type="ECO:0000313" key="1">
    <source>
        <dbReference type="EMBL" id="PHV70027.1"/>
    </source>
</evidence>
<dbReference type="EMBL" id="PEDL01000015">
    <property type="protein sequence ID" value="PHV70027.1"/>
    <property type="molecule type" value="Genomic_DNA"/>
</dbReference>
<protein>
    <submittedName>
        <fullName evidence="1">Heat-shock protein Hsp20</fullName>
    </submittedName>
</protein>
<sequence>MFGLTPFNRNTVQRTTNDVTDFYNAIDDFFNDSFFPLRNLRNDTFKVDIRETDKEYLIEAEVPGIKKEEIQLDYDKERLIIYVQRKQEVNEDKDNYIHRERRITSMQRSIYLKNIDEKAIEAKLEEGILRISAPKQTITEIPKHRIMIE</sequence>
<evidence type="ECO:0000313" key="2">
    <source>
        <dbReference type="Proteomes" id="UP000224460"/>
    </source>
</evidence>
<reference evidence="1" key="1">
    <citation type="submission" date="2017-10" db="EMBL/GenBank/DDBJ databases">
        <title>Genome sequence of cellulolytic Lachnospiraceae bacterium XHS1971 isolated from hotspring sediment.</title>
        <authorList>
            <person name="Vasudevan G."/>
            <person name="Joshi A.J."/>
            <person name="Hivarkar S."/>
            <person name="Lanjekar V.B."/>
            <person name="Dhakephalkar P.K."/>
            <person name="Dagar S."/>
        </authorList>
    </citation>
    <scope>NUCLEOTIDE SEQUENCE</scope>
    <source>
        <strain evidence="1">XHS1971</strain>
    </source>
</reference>
<organism evidence="1 2">
    <name type="scientific">Sporanaerobium hydrogeniformans</name>
    <dbReference type="NCBI Taxonomy" id="3072179"/>
    <lineage>
        <taxon>Bacteria</taxon>
        <taxon>Bacillati</taxon>
        <taxon>Bacillota</taxon>
        <taxon>Clostridia</taxon>
        <taxon>Lachnospirales</taxon>
        <taxon>Lachnospiraceae</taxon>
        <taxon>Sporanaerobium</taxon>
    </lineage>
</organism>
<dbReference type="Proteomes" id="UP000224460">
    <property type="component" value="Unassembled WGS sequence"/>
</dbReference>
<comment type="caution">
    <text evidence="1">The sequence shown here is derived from an EMBL/GenBank/DDBJ whole genome shotgun (WGS) entry which is preliminary data.</text>
</comment>
<gene>
    <name evidence="1" type="ORF">CS063_12850</name>
</gene>